<accession>A0A4Y2LQX0</accession>
<sequence>MGNILYGIFRLSGQKSGVKRKRGVDYVELVKSKTPAEKKKRFNVDGDKNTSVDSIQCLICLDTEYYLIFKWLPCAHVYHEICINKWLEISAICPKCRSVVADSNHSNVEDGYESDDEFAADPNHSNDEDEHESDDEFAADPNHSNDEDEYESD</sequence>
<dbReference type="Pfam" id="PF13639">
    <property type="entry name" value="zf-RING_2"/>
    <property type="match status" value="1"/>
</dbReference>
<reference evidence="7 8" key="1">
    <citation type="journal article" date="2019" name="Sci. Rep.">
        <title>Orb-weaving spider Araneus ventricosus genome elucidates the spidroin gene catalogue.</title>
        <authorList>
            <person name="Kono N."/>
            <person name="Nakamura H."/>
            <person name="Ohtoshi R."/>
            <person name="Moran D.A.P."/>
            <person name="Shinohara A."/>
            <person name="Yoshida Y."/>
            <person name="Fujiwara M."/>
            <person name="Mori M."/>
            <person name="Tomita M."/>
            <person name="Arakawa K."/>
        </authorList>
    </citation>
    <scope>NUCLEOTIDE SEQUENCE [LARGE SCALE GENOMIC DNA]</scope>
</reference>
<evidence type="ECO:0000256" key="2">
    <source>
        <dbReference type="ARBA" id="ARBA00022771"/>
    </source>
</evidence>
<keyword evidence="8" id="KW-1185">Reference proteome</keyword>
<dbReference type="PANTHER" id="PTHR15710">
    <property type="entry name" value="E3 UBIQUITIN-PROTEIN LIGASE PRAJA"/>
    <property type="match status" value="1"/>
</dbReference>
<dbReference type="PROSITE" id="PS50089">
    <property type="entry name" value="ZF_RING_2"/>
    <property type="match status" value="1"/>
</dbReference>
<feature type="domain" description="RING-type" evidence="6">
    <location>
        <begin position="57"/>
        <end position="97"/>
    </location>
</feature>
<evidence type="ECO:0000259" key="6">
    <source>
        <dbReference type="PROSITE" id="PS50089"/>
    </source>
</evidence>
<evidence type="ECO:0000313" key="7">
    <source>
        <dbReference type="EMBL" id="GBN16433.1"/>
    </source>
</evidence>
<dbReference type="OrthoDB" id="6424625at2759"/>
<gene>
    <name evidence="7" type="ORF">AVEN_205337_1</name>
</gene>
<organism evidence="7 8">
    <name type="scientific">Araneus ventricosus</name>
    <name type="common">Orbweaver spider</name>
    <name type="synonym">Epeira ventricosa</name>
    <dbReference type="NCBI Taxonomy" id="182803"/>
    <lineage>
        <taxon>Eukaryota</taxon>
        <taxon>Metazoa</taxon>
        <taxon>Ecdysozoa</taxon>
        <taxon>Arthropoda</taxon>
        <taxon>Chelicerata</taxon>
        <taxon>Arachnida</taxon>
        <taxon>Araneae</taxon>
        <taxon>Araneomorphae</taxon>
        <taxon>Entelegynae</taxon>
        <taxon>Araneoidea</taxon>
        <taxon>Araneidae</taxon>
        <taxon>Araneus</taxon>
    </lineage>
</organism>
<dbReference type="AlphaFoldDB" id="A0A4Y2LQX0"/>
<dbReference type="InterPro" id="IPR001841">
    <property type="entry name" value="Znf_RING"/>
</dbReference>
<keyword evidence="3" id="KW-0862">Zinc</keyword>
<dbReference type="Proteomes" id="UP000499080">
    <property type="component" value="Unassembled WGS sequence"/>
</dbReference>
<feature type="compositionally biased region" description="Acidic residues" evidence="5">
    <location>
        <begin position="127"/>
        <end position="138"/>
    </location>
</feature>
<proteinExistence type="predicted"/>
<evidence type="ECO:0000256" key="5">
    <source>
        <dbReference type="SAM" id="MobiDB-lite"/>
    </source>
</evidence>
<evidence type="ECO:0000313" key="8">
    <source>
        <dbReference type="Proteomes" id="UP000499080"/>
    </source>
</evidence>
<comment type="caution">
    <text evidence="7">The sequence shown here is derived from an EMBL/GenBank/DDBJ whole genome shotgun (WGS) entry which is preliminary data.</text>
</comment>
<dbReference type="EMBL" id="BGPR01006149">
    <property type="protein sequence ID" value="GBN16433.1"/>
    <property type="molecule type" value="Genomic_DNA"/>
</dbReference>
<dbReference type="Gene3D" id="3.30.40.10">
    <property type="entry name" value="Zinc/RING finger domain, C3HC4 (zinc finger)"/>
    <property type="match status" value="1"/>
</dbReference>
<keyword evidence="1" id="KW-0479">Metal-binding</keyword>
<keyword evidence="2 4" id="KW-0863">Zinc-finger</keyword>
<protein>
    <recommendedName>
        <fullName evidence="6">RING-type domain-containing protein</fullName>
    </recommendedName>
</protein>
<evidence type="ECO:0000256" key="3">
    <source>
        <dbReference type="ARBA" id="ARBA00022833"/>
    </source>
</evidence>
<feature type="compositionally biased region" description="Acidic residues" evidence="5">
    <location>
        <begin position="110"/>
        <end position="119"/>
    </location>
</feature>
<dbReference type="SMART" id="SM00184">
    <property type="entry name" value="RING"/>
    <property type="match status" value="1"/>
</dbReference>
<name>A0A4Y2LQX0_ARAVE</name>
<feature type="region of interest" description="Disordered" evidence="5">
    <location>
        <begin position="105"/>
        <end position="153"/>
    </location>
</feature>
<evidence type="ECO:0000256" key="4">
    <source>
        <dbReference type="PROSITE-ProRule" id="PRU00175"/>
    </source>
</evidence>
<dbReference type="SUPFAM" id="SSF57850">
    <property type="entry name" value="RING/U-box"/>
    <property type="match status" value="1"/>
</dbReference>
<dbReference type="InterPro" id="IPR013083">
    <property type="entry name" value="Znf_RING/FYVE/PHD"/>
</dbReference>
<evidence type="ECO:0000256" key="1">
    <source>
        <dbReference type="ARBA" id="ARBA00022723"/>
    </source>
</evidence>
<dbReference type="GO" id="GO:0008270">
    <property type="term" value="F:zinc ion binding"/>
    <property type="evidence" value="ECO:0007669"/>
    <property type="project" value="UniProtKB-KW"/>
</dbReference>